<dbReference type="PANTHER" id="PTHR21136:SF168">
    <property type="entry name" value="VESICLE-ASSOCIATED MEMBRANE PROTEIN 9"/>
    <property type="match status" value="1"/>
</dbReference>
<reference evidence="7 8" key="1">
    <citation type="submission" date="2018-06" db="EMBL/GenBank/DDBJ databases">
        <title>Comparative genomics of downy mildews reveals potential adaptations to biotrophy.</title>
        <authorList>
            <person name="Fletcher K."/>
            <person name="Klosterman S.J."/>
            <person name="Derevnina L."/>
            <person name="Martin F."/>
            <person name="Koike S."/>
            <person name="Reyes Chin-Wo S."/>
            <person name="Mou B."/>
            <person name="Michelmore R."/>
        </authorList>
    </citation>
    <scope>NUCLEOTIDE SEQUENCE [LARGE SCALE GENOMIC DNA]</scope>
    <source>
        <strain evidence="6 8">R13</strain>
        <strain evidence="5 7">R14</strain>
    </source>
</reference>
<sequence length="260" mass="29445">MSIFYCVVANSHCPLAEYSNGGDESMNEFAQKLLQKLNLAEDAVESMDFEGKTYSYRVNNELAYVCVTNEAFGKSSAALFLKHINQLFDNRFGIRGKATKLKLDMNPDFAFTLKKQMEMFSSDKGAEKMQALKNDLDNTEVALETMINTDLTWFLNCNEQTKYWNVVIKSNYLSTNRINSSTLHNSAHSSQSAAFAKSSTTLRRHLWWENVKMNIAIGALVVVCVALTVDVAVQAGITYYCLYIPVYQKQGIEIARYFDM</sequence>
<dbReference type="Gene3D" id="3.30.450.50">
    <property type="entry name" value="Longin domain"/>
    <property type="match status" value="1"/>
</dbReference>
<accession>A0A3M6VDF9</accession>
<evidence type="ECO:0000256" key="1">
    <source>
        <dbReference type="ARBA" id="ARBA00008025"/>
    </source>
</evidence>
<dbReference type="SUPFAM" id="SSF64356">
    <property type="entry name" value="SNARE-like"/>
    <property type="match status" value="1"/>
</dbReference>
<gene>
    <name evidence="6" type="ORF">DD237_003536</name>
    <name evidence="5" type="ORF">DD238_002586</name>
</gene>
<proteinExistence type="inferred from homology"/>
<comment type="similarity">
    <text evidence="1">Belongs to the synaptobrevin family.</text>
</comment>
<dbReference type="CDD" id="cd14824">
    <property type="entry name" value="Longin"/>
    <property type="match status" value="1"/>
</dbReference>
<dbReference type="InterPro" id="IPR010908">
    <property type="entry name" value="Longin_dom"/>
</dbReference>
<dbReference type="SMART" id="SM01270">
    <property type="entry name" value="Longin"/>
    <property type="match status" value="1"/>
</dbReference>
<dbReference type="Pfam" id="PF00957">
    <property type="entry name" value="Synaptobrevin"/>
    <property type="match status" value="1"/>
</dbReference>
<dbReference type="EMBL" id="QKXF01000753">
    <property type="protein sequence ID" value="RQM09275.1"/>
    <property type="molecule type" value="Genomic_DNA"/>
</dbReference>
<feature type="domain" description="Longin" evidence="4">
    <location>
        <begin position="2"/>
        <end position="113"/>
    </location>
</feature>
<evidence type="ECO:0000313" key="5">
    <source>
        <dbReference type="EMBL" id="RMX64352.1"/>
    </source>
</evidence>
<protein>
    <recommendedName>
        <fullName evidence="4">Longin domain-containing protein</fullName>
    </recommendedName>
</protein>
<dbReference type="AlphaFoldDB" id="A0A3M6VDF9"/>
<dbReference type="PROSITE" id="PS50859">
    <property type="entry name" value="LONGIN"/>
    <property type="match status" value="1"/>
</dbReference>
<dbReference type="Gene3D" id="1.20.5.110">
    <property type="match status" value="1"/>
</dbReference>
<evidence type="ECO:0000256" key="2">
    <source>
        <dbReference type="ARBA" id="ARBA00023136"/>
    </source>
</evidence>
<dbReference type="PANTHER" id="PTHR21136">
    <property type="entry name" value="SNARE PROTEINS"/>
    <property type="match status" value="1"/>
</dbReference>
<keyword evidence="2" id="KW-0472">Membrane</keyword>
<dbReference type="InterPro" id="IPR042855">
    <property type="entry name" value="V_SNARE_CC"/>
</dbReference>
<keyword evidence="7" id="KW-1185">Reference proteome</keyword>
<evidence type="ECO:0000256" key="3">
    <source>
        <dbReference type="ARBA" id="ARBA00046280"/>
    </source>
</evidence>
<dbReference type="GO" id="GO:0012505">
    <property type="term" value="C:endomembrane system"/>
    <property type="evidence" value="ECO:0007669"/>
    <property type="project" value="UniProtKB-SubCell"/>
</dbReference>
<evidence type="ECO:0000259" key="4">
    <source>
        <dbReference type="PROSITE" id="PS50859"/>
    </source>
</evidence>
<dbReference type="InterPro" id="IPR051097">
    <property type="entry name" value="Synaptobrevin-like_transport"/>
</dbReference>
<evidence type="ECO:0000313" key="6">
    <source>
        <dbReference type="EMBL" id="RQM09275.1"/>
    </source>
</evidence>
<evidence type="ECO:0000313" key="8">
    <source>
        <dbReference type="Proteomes" id="UP000286097"/>
    </source>
</evidence>
<dbReference type="VEuPathDB" id="FungiDB:DD237_003536"/>
<dbReference type="Proteomes" id="UP000282087">
    <property type="component" value="Unassembled WGS sequence"/>
</dbReference>
<dbReference type="EMBL" id="QLLG01000318">
    <property type="protein sequence ID" value="RMX64352.1"/>
    <property type="molecule type" value="Genomic_DNA"/>
</dbReference>
<evidence type="ECO:0000313" key="7">
    <source>
        <dbReference type="Proteomes" id="UP000282087"/>
    </source>
</evidence>
<comment type="subcellular location">
    <subcellularLocation>
        <location evidence="3">Endomembrane system</location>
        <topology evidence="3">Single-pass type IV membrane protein</topology>
    </subcellularLocation>
</comment>
<dbReference type="InterPro" id="IPR011012">
    <property type="entry name" value="Longin-like_dom_sf"/>
</dbReference>
<dbReference type="Proteomes" id="UP000286097">
    <property type="component" value="Unassembled WGS sequence"/>
</dbReference>
<organism evidence="5 7">
    <name type="scientific">Peronospora effusa</name>
    <dbReference type="NCBI Taxonomy" id="542832"/>
    <lineage>
        <taxon>Eukaryota</taxon>
        <taxon>Sar</taxon>
        <taxon>Stramenopiles</taxon>
        <taxon>Oomycota</taxon>
        <taxon>Peronosporomycetes</taxon>
        <taxon>Peronosporales</taxon>
        <taxon>Peronosporaceae</taxon>
        <taxon>Peronospora</taxon>
    </lineage>
</organism>
<dbReference type="STRING" id="542832.A0A3M6VDF9"/>
<dbReference type="Pfam" id="PF13774">
    <property type="entry name" value="Longin"/>
    <property type="match status" value="1"/>
</dbReference>
<comment type="caution">
    <text evidence="5">The sequence shown here is derived from an EMBL/GenBank/DDBJ whole genome shotgun (WGS) entry which is preliminary data.</text>
</comment>
<name>A0A3M6VDF9_9STRA</name>